<dbReference type="SUPFAM" id="SSF56672">
    <property type="entry name" value="DNA/RNA polymerases"/>
    <property type="match status" value="1"/>
</dbReference>
<dbReference type="InterPro" id="IPR051320">
    <property type="entry name" value="Viral_Replic_Matur_Polypro"/>
</dbReference>
<dbReference type="OrthoDB" id="2194291at2759"/>
<dbReference type="Gene3D" id="3.30.70.270">
    <property type="match status" value="1"/>
</dbReference>
<comment type="caution">
    <text evidence="2">The sequence shown here is derived from an EMBL/GenBank/DDBJ whole genome shotgun (WGS) entry which is preliminary data.</text>
</comment>
<dbReference type="Gene3D" id="3.10.10.10">
    <property type="entry name" value="HIV Type 1 Reverse Transcriptase, subunit A, domain 1"/>
    <property type="match status" value="1"/>
</dbReference>
<reference evidence="2 3" key="1">
    <citation type="submission" date="2015-07" db="EMBL/GenBank/DDBJ databases">
        <title>The genome of Pseudoloma neurophilia, a relevant intracellular parasite of the zebrafish.</title>
        <authorList>
            <person name="Ndikumana S."/>
            <person name="Pelin A."/>
            <person name="Sanders J."/>
            <person name="Corradi N."/>
        </authorList>
    </citation>
    <scope>NUCLEOTIDE SEQUENCE [LARGE SCALE GENOMIC DNA]</scope>
    <source>
        <strain evidence="2 3">MK1</strain>
    </source>
</reference>
<dbReference type="PROSITE" id="PS50878">
    <property type="entry name" value="RT_POL"/>
    <property type="match status" value="1"/>
</dbReference>
<dbReference type="Pfam" id="PF00078">
    <property type="entry name" value="RVT_1"/>
    <property type="match status" value="1"/>
</dbReference>
<dbReference type="InterPro" id="IPR043128">
    <property type="entry name" value="Rev_trsase/Diguanyl_cyclase"/>
</dbReference>
<dbReference type="PANTHER" id="PTHR33064:SF37">
    <property type="entry name" value="RIBONUCLEASE H"/>
    <property type="match status" value="1"/>
</dbReference>
<name>A0A0R0M5C4_9MICR</name>
<evidence type="ECO:0000313" key="2">
    <source>
        <dbReference type="EMBL" id="KRH94305.1"/>
    </source>
</evidence>
<feature type="domain" description="Reverse transcriptase" evidence="1">
    <location>
        <begin position="1"/>
        <end position="122"/>
    </location>
</feature>
<dbReference type="Proteomes" id="UP000051530">
    <property type="component" value="Unassembled WGS sequence"/>
</dbReference>
<dbReference type="PANTHER" id="PTHR33064">
    <property type="entry name" value="POL PROTEIN"/>
    <property type="match status" value="1"/>
</dbReference>
<dbReference type="EMBL" id="LGUB01000098">
    <property type="protein sequence ID" value="KRH94305.1"/>
    <property type="molecule type" value="Genomic_DNA"/>
</dbReference>
<protein>
    <submittedName>
        <fullName evidence="2">Pol polyprotein</fullName>
    </submittedName>
</protein>
<organism evidence="2 3">
    <name type="scientific">Pseudoloma neurophilia</name>
    <dbReference type="NCBI Taxonomy" id="146866"/>
    <lineage>
        <taxon>Eukaryota</taxon>
        <taxon>Fungi</taxon>
        <taxon>Fungi incertae sedis</taxon>
        <taxon>Microsporidia</taxon>
        <taxon>Pseudoloma</taxon>
    </lineage>
</organism>
<dbReference type="InterPro" id="IPR000477">
    <property type="entry name" value="RT_dom"/>
</dbReference>
<evidence type="ECO:0000313" key="3">
    <source>
        <dbReference type="Proteomes" id="UP000051530"/>
    </source>
</evidence>
<dbReference type="AlphaFoldDB" id="A0A0R0M5C4"/>
<evidence type="ECO:0000259" key="1">
    <source>
        <dbReference type="PROSITE" id="PS50878"/>
    </source>
</evidence>
<dbReference type="InterPro" id="IPR043502">
    <property type="entry name" value="DNA/RNA_pol_sf"/>
</dbReference>
<dbReference type="CDD" id="cd01647">
    <property type="entry name" value="RT_LTR"/>
    <property type="match status" value="1"/>
</dbReference>
<proteinExistence type="predicted"/>
<accession>A0A0R0M5C4</accession>
<keyword evidence="3" id="KW-1185">Reference proteome</keyword>
<gene>
    <name evidence="2" type="ORF">M153_3040007047</name>
</gene>
<sequence>MANYTVFSKLDLRKGYYQISVRKSDRGKTAFTTPNGKYEWNKIPLGLKNSPKYFHNVIARTSEGVSNVTVFVDDILIYSKTKEEHISTFKQVLKKLDKKNIIINEEKNSLGKEQIKYLGFVISSKGYHSDPERL</sequence>
<dbReference type="VEuPathDB" id="MicrosporidiaDB:M153_3040007047"/>